<reference evidence="7" key="1">
    <citation type="submission" date="2016-02" db="EMBL/GenBank/DDBJ databases">
        <title>Draft genome sequence of Microdochium bolleyi, a fungal endophyte of beachgrass.</title>
        <authorList>
            <consortium name="DOE Joint Genome Institute"/>
            <person name="David A.S."/>
            <person name="May G."/>
            <person name="Haridas S."/>
            <person name="Lim J."/>
            <person name="Wang M."/>
            <person name="Labutti K."/>
            <person name="Lipzen A."/>
            <person name="Barry K."/>
            <person name="Grigoriev I.V."/>
        </authorList>
    </citation>
    <scope>NUCLEOTIDE SEQUENCE [LARGE SCALE GENOMIC DNA]</scope>
    <source>
        <strain evidence="7">J235TASD1</strain>
    </source>
</reference>
<feature type="transmembrane region" description="Helical" evidence="4">
    <location>
        <begin position="420"/>
        <end position="443"/>
    </location>
</feature>
<evidence type="ECO:0000256" key="2">
    <source>
        <dbReference type="ARBA" id="ARBA00006727"/>
    </source>
</evidence>
<dbReference type="InterPro" id="IPR011701">
    <property type="entry name" value="MFS"/>
</dbReference>
<dbReference type="PANTHER" id="PTHR11360">
    <property type="entry name" value="MONOCARBOXYLATE TRANSPORTER"/>
    <property type="match status" value="1"/>
</dbReference>
<evidence type="ECO:0000256" key="1">
    <source>
        <dbReference type="ARBA" id="ARBA00004141"/>
    </source>
</evidence>
<keyword evidence="4" id="KW-1133">Transmembrane helix</keyword>
<dbReference type="GO" id="GO:0016020">
    <property type="term" value="C:membrane"/>
    <property type="evidence" value="ECO:0007669"/>
    <property type="project" value="UniProtKB-SubCell"/>
</dbReference>
<keyword evidence="4" id="KW-0472">Membrane</keyword>
<dbReference type="PROSITE" id="PS50850">
    <property type="entry name" value="MFS"/>
    <property type="match status" value="1"/>
</dbReference>
<feature type="domain" description="Major facilitator superfamily (MFS) profile" evidence="5">
    <location>
        <begin position="259"/>
        <end position="453"/>
    </location>
</feature>
<dbReference type="GO" id="GO:0022857">
    <property type="term" value="F:transmembrane transporter activity"/>
    <property type="evidence" value="ECO:0007669"/>
    <property type="project" value="InterPro"/>
</dbReference>
<keyword evidence="7" id="KW-1185">Reference proteome</keyword>
<feature type="transmembrane region" description="Helical" evidence="4">
    <location>
        <begin position="350"/>
        <end position="371"/>
    </location>
</feature>
<dbReference type="EMBL" id="KQ964254">
    <property type="protein sequence ID" value="KXJ89732.1"/>
    <property type="molecule type" value="Genomic_DNA"/>
</dbReference>
<dbReference type="InterPro" id="IPR036259">
    <property type="entry name" value="MFS_trans_sf"/>
</dbReference>
<proteinExistence type="inferred from homology"/>
<feature type="transmembrane region" description="Helical" evidence="4">
    <location>
        <begin position="152"/>
        <end position="175"/>
    </location>
</feature>
<feature type="compositionally biased region" description="Polar residues" evidence="3">
    <location>
        <begin position="1"/>
        <end position="12"/>
    </location>
</feature>
<feature type="transmembrane region" description="Helical" evidence="4">
    <location>
        <begin position="218"/>
        <end position="238"/>
    </location>
</feature>
<dbReference type="InterPro" id="IPR020846">
    <property type="entry name" value="MFS_dom"/>
</dbReference>
<dbReference type="Proteomes" id="UP000070501">
    <property type="component" value="Unassembled WGS sequence"/>
</dbReference>
<dbReference type="PANTHER" id="PTHR11360:SF305">
    <property type="entry name" value="MAJOR FACILITATOR SUPERFAMILY (MFS) PROFILE DOMAIN-CONTAINING PROTEIN"/>
    <property type="match status" value="1"/>
</dbReference>
<feature type="transmembrane region" description="Helical" evidence="4">
    <location>
        <begin position="325"/>
        <end position="344"/>
    </location>
</feature>
<evidence type="ECO:0000259" key="5">
    <source>
        <dbReference type="PROSITE" id="PS50850"/>
    </source>
</evidence>
<name>A0A136IXQ3_9PEZI</name>
<feature type="transmembrane region" description="Helical" evidence="4">
    <location>
        <begin position="187"/>
        <end position="206"/>
    </location>
</feature>
<evidence type="ECO:0000256" key="4">
    <source>
        <dbReference type="SAM" id="Phobius"/>
    </source>
</evidence>
<protein>
    <submittedName>
        <fullName evidence="6">Monocarboxylate permease Mch4</fullName>
    </submittedName>
</protein>
<sequence>MSRMGTTTTATALASEPQIGLSRMPQPSSPPKSNSLDQQPLDIVEASRLADADVPDGGQGWVVIAGCSVITWWYLGMSYSWGIVQAALVERGLAPASTLSWIGALCVTFNSIGALVWAKFIRKVGTRQAAIFGVLCLGTGSIMSGFCTENVGGLFFTSGVLMGLGTSLTFLLVSVTPAQYFNKKRGTAIGIIYAAGGLGGTVLALATSGLIEKVGPAWTFRILGLMTLATGLPAAFLVKERVPIQKHAFVDKTLFRNSRFLILLLAGGLSTFYLLVAPFFLPLYCASLGLSPTAGAALVSAFNLASAIGRLVCGVMCDRFGPVNTLFVAMLLNALTLLVVWPLSTSVGPLAVFVVLNGFGNGSFFSGMPPVASSLFGSLRMPVVMGMIITSWGPGYLMGAPIAGYLLAATGGEHGPVENYRAAILFAGGAALASCLLVGLVRVKTSKRLLARI</sequence>
<gene>
    <name evidence="6" type="ORF">Micbo1qcDRAFT_176944</name>
</gene>
<evidence type="ECO:0000256" key="3">
    <source>
        <dbReference type="SAM" id="MobiDB-lite"/>
    </source>
</evidence>
<accession>A0A136IXQ3</accession>
<feature type="transmembrane region" description="Helical" evidence="4">
    <location>
        <begin position="259"/>
        <end position="281"/>
    </location>
</feature>
<organism evidence="6 7">
    <name type="scientific">Microdochium bolleyi</name>
    <dbReference type="NCBI Taxonomy" id="196109"/>
    <lineage>
        <taxon>Eukaryota</taxon>
        <taxon>Fungi</taxon>
        <taxon>Dikarya</taxon>
        <taxon>Ascomycota</taxon>
        <taxon>Pezizomycotina</taxon>
        <taxon>Sordariomycetes</taxon>
        <taxon>Xylariomycetidae</taxon>
        <taxon>Xylariales</taxon>
        <taxon>Microdochiaceae</taxon>
        <taxon>Microdochium</taxon>
    </lineage>
</organism>
<dbReference type="InterPro" id="IPR050327">
    <property type="entry name" value="Proton-linked_MCT"/>
</dbReference>
<keyword evidence="4" id="KW-0812">Transmembrane</keyword>
<comment type="similarity">
    <text evidence="2">Belongs to the major facilitator superfamily. Monocarboxylate porter (TC 2.A.1.13) family.</text>
</comment>
<dbReference type="InParanoid" id="A0A136IXQ3"/>
<feature type="region of interest" description="Disordered" evidence="3">
    <location>
        <begin position="1"/>
        <end position="37"/>
    </location>
</feature>
<feature type="transmembrane region" description="Helical" evidence="4">
    <location>
        <begin position="98"/>
        <end position="117"/>
    </location>
</feature>
<evidence type="ECO:0000313" key="7">
    <source>
        <dbReference type="Proteomes" id="UP000070501"/>
    </source>
</evidence>
<dbReference type="Gene3D" id="1.20.1250.20">
    <property type="entry name" value="MFS general substrate transporter like domains"/>
    <property type="match status" value="2"/>
</dbReference>
<comment type="subcellular location">
    <subcellularLocation>
        <location evidence="1">Membrane</location>
        <topology evidence="1">Multi-pass membrane protein</topology>
    </subcellularLocation>
</comment>
<dbReference type="AlphaFoldDB" id="A0A136IXQ3"/>
<feature type="transmembrane region" description="Helical" evidence="4">
    <location>
        <begin position="293"/>
        <end position="313"/>
    </location>
</feature>
<feature type="transmembrane region" description="Helical" evidence="4">
    <location>
        <begin position="383"/>
        <end position="408"/>
    </location>
</feature>
<dbReference type="Pfam" id="PF07690">
    <property type="entry name" value="MFS_1"/>
    <property type="match status" value="1"/>
</dbReference>
<dbReference type="OrthoDB" id="6499973at2759"/>
<dbReference type="SUPFAM" id="SSF103473">
    <property type="entry name" value="MFS general substrate transporter"/>
    <property type="match status" value="1"/>
</dbReference>
<evidence type="ECO:0000313" key="6">
    <source>
        <dbReference type="EMBL" id="KXJ89732.1"/>
    </source>
</evidence>
<feature type="transmembrane region" description="Helical" evidence="4">
    <location>
        <begin position="129"/>
        <end position="146"/>
    </location>
</feature>